<evidence type="ECO:0000313" key="1">
    <source>
        <dbReference type="EMBL" id="CAG8489521.1"/>
    </source>
</evidence>
<protein>
    <submittedName>
        <fullName evidence="1">20274_t:CDS:1</fullName>
    </submittedName>
</protein>
<dbReference type="Proteomes" id="UP000789759">
    <property type="component" value="Unassembled WGS sequence"/>
</dbReference>
<accession>A0A9N8WPQ5</accession>
<name>A0A9N8WPQ5_9GLOM</name>
<comment type="caution">
    <text evidence="1">The sequence shown here is derived from an EMBL/GenBank/DDBJ whole genome shotgun (WGS) entry which is preliminary data.</text>
</comment>
<organism evidence="1 2">
    <name type="scientific">Cetraspora pellucida</name>
    <dbReference type="NCBI Taxonomy" id="1433469"/>
    <lineage>
        <taxon>Eukaryota</taxon>
        <taxon>Fungi</taxon>
        <taxon>Fungi incertae sedis</taxon>
        <taxon>Mucoromycota</taxon>
        <taxon>Glomeromycotina</taxon>
        <taxon>Glomeromycetes</taxon>
        <taxon>Diversisporales</taxon>
        <taxon>Gigasporaceae</taxon>
        <taxon>Cetraspora</taxon>
    </lineage>
</organism>
<proteinExistence type="predicted"/>
<sequence>MIGYPIKIRDTSSLCLDDVLGILPIVKISQVNRGSPQVNPETKNSDQQ</sequence>
<dbReference type="AlphaFoldDB" id="A0A9N8WPQ5"/>
<reference evidence="1" key="1">
    <citation type="submission" date="2021-06" db="EMBL/GenBank/DDBJ databases">
        <authorList>
            <person name="Kallberg Y."/>
            <person name="Tangrot J."/>
            <person name="Rosling A."/>
        </authorList>
    </citation>
    <scope>NUCLEOTIDE SEQUENCE</scope>
    <source>
        <strain evidence="1">FL966</strain>
    </source>
</reference>
<keyword evidence="2" id="KW-1185">Reference proteome</keyword>
<gene>
    <name evidence="1" type="ORF">CPELLU_LOCUS1911</name>
</gene>
<dbReference type="EMBL" id="CAJVQA010000762">
    <property type="protein sequence ID" value="CAG8489521.1"/>
    <property type="molecule type" value="Genomic_DNA"/>
</dbReference>
<evidence type="ECO:0000313" key="2">
    <source>
        <dbReference type="Proteomes" id="UP000789759"/>
    </source>
</evidence>